<protein>
    <recommendedName>
        <fullName evidence="6">Transmembrane protein</fullName>
    </recommendedName>
</protein>
<dbReference type="EMBL" id="NCKV01008619">
    <property type="protein sequence ID" value="RWS22501.1"/>
    <property type="molecule type" value="Genomic_DNA"/>
</dbReference>
<feature type="compositionally biased region" description="Basic residues" evidence="2">
    <location>
        <begin position="566"/>
        <end position="578"/>
    </location>
</feature>
<dbReference type="Proteomes" id="UP000288716">
    <property type="component" value="Unassembled WGS sequence"/>
</dbReference>
<dbReference type="SUPFAM" id="SSF50923">
    <property type="entry name" value="Hemopexin-like domain"/>
    <property type="match status" value="1"/>
</dbReference>
<feature type="compositionally biased region" description="Basic and acidic residues" evidence="2">
    <location>
        <begin position="579"/>
        <end position="604"/>
    </location>
</feature>
<feature type="transmembrane region" description="Helical" evidence="3">
    <location>
        <begin position="481"/>
        <end position="506"/>
    </location>
</feature>
<dbReference type="Gene3D" id="2.110.10.10">
    <property type="entry name" value="Hemopexin-like domain"/>
    <property type="match status" value="1"/>
</dbReference>
<evidence type="ECO:0000256" key="2">
    <source>
        <dbReference type="SAM" id="MobiDB-lite"/>
    </source>
</evidence>
<dbReference type="PROSITE" id="PS51642">
    <property type="entry name" value="HEMOPEXIN_2"/>
    <property type="match status" value="1"/>
</dbReference>
<dbReference type="InterPro" id="IPR018487">
    <property type="entry name" value="Hemopexin-like_repeat"/>
</dbReference>
<feature type="compositionally biased region" description="Basic and acidic residues" evidence="2">
    <location>
        <begin position="544"/>
        <end position="556"/>
    </location>
</feature>
<evidence type="ECO:0008006" key="6">
    <source>
        <dbReference type="Google" id="ProtNLM"/>
    </source>
</evidence>
<evidence type="ECO:0000256" key="3">
    <source>
        <dbReference type="SAM" id="Phobius"/>
    </source>
</evidence>
<dbReference type="InterPro" id="IPR036375">
    <property type="entry name" value="Hemopexin-like_dom_sf"/>
</dbReference>
<keyword evidence="3" id="KW-0812">Transmembrane</keyword>
<feature type="region of interest" description="Disordered" evidence="2">
    <location>
        <begin position="514"/>
        <end position="604"/>
    </location>
</feature>
<accession>A0A443S4U9</accession>
<reference evidence="4 5" key="1">
    <citation type="journal article" date="2018" name="Gigascience">
        <title>Genomes of trombidid mites reveal novel predicted allergens and laterally-transferred genes associated with secondary metabolism.</title>
        <authorList>
            <person name="Dong X."/>
            <person name="Chaisiri K."/>
            <person name="Xia D."/>
            <person name="Armstrong S.D."/>
            <person name="Fang Y."/>
            <person name="Donnelly M.J."/>
            <person name="Kadowaki T."/>
            <person name="McGarry J.W."/>
            <person name="Darby A.C."/>
            <person name="Makepeace B.L."/>
        </authorList>
    </citation>
    <scope>NUCLEOTIDE SEQUENCE [LARGE SCALE GENOMIC DNA]</scope>
    <source>
        <strain evidence="4">UoL-UT</strain>
    </source>
</reference>
<proteinExistence type="predicted"/>
<keyword evidence="3" id="KW-0472">Membrane</keyword>
<sequence length="604" mass="68557">MPNLEVNSAASKPYVGLYMISDKYFVWMERPKTVTTYPRWEQTVKMLPPPTIALNMAPWDAFFVSRRVYYILKNKKLYKFTKIPKKDEDVVEIDIKSIVPLTLVPNAGKVDAVFEILANFDESNSDSYIIVVYSVGKKQDMLMTKGNSATRVPITFNWTGLKVTGIGLFDYRKISGTRLGYVSFGKVFKYFEMEIKESATLKIVSPAFDNQVLFGCPQTFCFHATVDAIAMRGDKIFVVRGFWFWEMPTPNTRLNKANAQHLTKIRTQDDRLPFMTSTVECAFNLQNKLFLIRDQKIYIEEMPGNVSRWRPIDLTFTSIADTEWVGGMDACFRSPTSPNNTYLLKGSSNLSKYLKFYTFLLLGEQFWYVTQEDSGDFISIGSSSHISYLKGLPDSVEAAMYYEKDNKVYAFSSSFVYIIEESAFSEGFTTREASVKLAQDLFFGCNNFAYDKNGEYKTLAEVRGKLEAYKPDGAESKLDYLYMYGGIGVTLFVLIIAAIIGTYMLLRAKPASKLGPDTGSQESLDAVPPTPKASGFSVSEELEEMVRQKAQKDQTEQLKNAPLQQKQRKEKGKGLKRAKSLDNKDMKDLKVGKTDSLDIRPKKK</sequence>
<dbReference type="VEuPathDB" id="VectorBase:LDEU009539"/>
<comment type="caution">
    <text evidence="4">The sequence shown here is derived from an EMBL/GenBank/DDBJ whole genome shotgun (WGS) entry which is preliminary data.</text>
</comment>
<keyword evidence="5" id="KW-1185">Reference proteome</keyword>
<evidence type="ECO:0000313" key="4">
    <source>
        <dbReference type="EMBL" id="RWS22501.1"/>
    </source>
</evidence>
<keyword evidence="3" id="KW-1133">Transmembrane helix</keyword>
<evidence type="ECO:0000313" key="5">
    <source>
        <dbReference type="Proteomes" id="UP000288716"/>
    </source>
</evidence>
<dbReference type="AlphaFoldDB" id="A0A443S4U9"/>
<organism evidence="4 5">
    <name type="scientific">Leptotrombidium deliense</name>
    <dbReference type="NCBI Taxonomy" id="299467"/>
    <lineage>
        <taxon>Eukaryota</taxon>
        <taxon>Metazoa</taxon>
        <taxon>Ecdysozoa</taxon>
        <taxon>Arthropoda</taxon>
        <taxon>Chelicerata</taxon>
        <taxon>Arachnida</taxon>
        <taxon>Acari</taxon>
        <taxon>Acariformes</taxon>
        <taxon>Trombidiformes</taxon>
        <taxon>Prostigmata</taxon>
        <taxon>Anystina</taxon>
        <taxon>Parasitengona</taxon>
        <taxon>Trombiculoidea</taxon>
        <taxon>Trombiculidae</taxon>
        <taxon>Leptotrombidium</taxon>
    </lineage>
</organism>
<gene>
    <name evidence="4" type="ORF">B4U80_13548</name>
</gene>
<feature type="repeat" description="Hemopexin" evidence="1">
    <location>
        <begin position="393"/>
        <end position="445"/>
    </location>
</feature>
<name>A0A443S4U9_9ACAR</name>
<dbReference type="OrthoDB" id="10549121at2759"/>
<evidence type="ECO:0000256" key="1">
    <source>
        <dbReference type="PROSITE-ProRule" id="PRU01011"/>
    </source>
</evidence>